<feature type="transmembrane region" description="Helical" evidence="1">
    <location>
        <begin position="85"/>
        <end position="106"/>
    </location>
</feature>
<dbReference type="EMBL" id="CAXLJM020000030">
    <property type="protein sequence ID" value="CAL8098481.1"/>
    <property type="molecule type" value="Genomic_DNA"/>
</dbReference>
<feature type="transmembrane region" description="Helical" evidence="1">
    <location>
        <begin position="149"/>
        <end position="175"/>
    </location>
</feature>
<name>A0ABP1QE19_9HEXA</name>
<proteinExistence type="predicted"/>
<keyword evidence="3" id="KW-1185">Reference proteome</keyword>
<organism evidence="2 3">
    <name type="scientific">Orchesella dallaii</name>
    <dbReference type="NCBI Taxonomy" id="48710"/>
    <lineage>
        <taxon>Eukaryota</taxon>
        <taxon>Metazoa</taxon>
        <taxon>Ecdysozoa</taxon>
        <taxon>Arthropoda</taxon>
        <taxon>Hexapoda</taxon>
        <taxon>Collembola</taxon>
        <taxon>Entomobryomorpha</taxon>
        <taxon>Entomobryoidea</taxon>
        <taxon>Orchesellidae</taxon>
        <taxon>Orchesellinae</taxon>
        <taxon>Orchesella</taxon>
    </lineage>
</organism>
<evidence type="ECO:0008006" key="4">
    <source>
        <dbReference type="Google" id="ProtNLM"/>
    </source>
</evidence>
<evidence type="ECO:0000313" key="2">
    <source>
        <dbReference type="EMBL" id="CAL8098481.1"/>
    </source>
</evidence>
<protein>
    <recommendedName>
        <fullName evidence="4">Gustatory receptor</fullName>
    </recommendedName>
</protein>
<keyword evidence="1" id="KW-0812">Transmembrane</keyword>
<dbReference type="Proteomes" id="UP001642540">
    <property type="component" value="Unassembled WGS sequence"/>
</dbReference>
<feature type="transmembrane region" description="Helical" evidence="1">
    <location>
        <begin position="325"/>
        <end position="350"/>
    </location>
</feature>
<gene>
    <name evidence="2" type="ORF">ODALV1_LOCUS9951</name>
</gene>
<evidence type="ECO:0000256" key="1">
    <source>
        <dbReference type="SAM" id="Phobius"/>
    </source>
</evidence>
<feature type="transmembrane region" description="Helical" evidence="1">
    <location>
        <begin position="385"/>
        <end position="409"/>
    </location>
</feature>
<sequence>MSTPIQWFVFKIPFRLYDRILPFPFKWETNQKLLSPSISLSGVSKKQIAWIWTGPILFGINWVLFTIQFRILLNLEADQRLGLAYYIRSLAAIIQLFTFSTILQFASYYTKNRVEMAALFTGSWETLESATDVLGAWYLVNTKPFYKDFLGGALAGVTFVLGILAITIPALGIYFDFDSLAPFLPISFYNISTTFDVIDFLIRILVRFSFYTVPIALKARWFNFVLVHLAVVLEIGNTGLILLRKYVYLPPPPYRDHLRRNQMAWEKLLIRVVLIHRQILLVTQMWSQNIGHLIFIIYSLGIMIWCVANFCFISLGSKLGIELNALLISLSLICMTMFFILMGFVSSIAVNSKKLLWDVAERLNKFKVGKRYSKTMRYAKIYTPFFSFIGTNYFFLLGIPLEITMNLLLTFSNKVKLP</sequence>
<reference evidence="2 3" key="1">
    <citation type="submission" date="2024-08" db="EMBL/GenBank/DDBJ databases">
        <authorList>
            <person name="Cucini C."/>
            <person name="Frati F."/>
        </authorList>
    </citation>
    <scope>NUCLEOTIDE SEQUENCE [LARGE SCALE GENOMIC DNA]</scope>
</reference>
<keyword evidence="1" id="KW-1133">Transmembrane helix</keyword>
<feature type="transmembrane region" description="Helical" evidence="1">
    <location>
        <begin position="187"/>
        <end position="206"/>
    </location>
</feature>
<feature type="transmembrane region" description="Helical" evidence="1">
    <location>
        <begin position="49"/>
        <end position="73"/>
    </location>
</feature>
<keyword evidence="1" id="KW-0472">Membrane</keyword>
<comment type="caution">
    <text evidence="2">The sequence shown here is derived from an EMBL/GenBank/DDBJ whole genome shotgun (WGS) entry which is preliminary data.</text>
</comment>
<feature type="transmembrane region" description="Helical" evidence="1">
    <location>
        <begin position="293"/>
        <end position="313"/>
    </location>
</feature>
<feature type="transmembrane region" description="Helical" evidence="1">
    <location>
        <begin position="226"/>
        <end position="247"/>
    </location>
</feature>
<accession>A0ABP1QE19</accession>
<evidence type="ECO:0000313" key="3">
    <source>
        <dbReference type="Proteomes" id="UP001642540"/>
    </source>
</evidence>